<protein>
    <submittedName>
        <fullName evidence="3">Uncharacterized protein</fullName>
    </submittedName>
</protein>
<keyword evidence="2" id="KW-0472">Membrane</keyword>
<evidence type="ECO:0000313" key="4">
    <source>
        <dbReference type="Proteomes" id="UP001634394"/>
    </source>
</evidence>
<evidence type="ECO:0000313" key="3">
    <source>
        <dbReference type="EMBL" id="KAL3871500.1"/>
    </source>
</evidence>
<feature type="transmembrane region" description="Helical" evidence="2">
    <location>
        <begin position="12"/>
        <end position="35"/>
    </location>
</feature>
<dbReference type="AlphaFoldDB" id="A0ABD3WDA9"/>
<sequence>MSYIKRLYGKQEIISIGLTTVLIAIGSCKCGLVYIDDKTFTSNYIEGDVCYTHNDTASKFIHCVSICIKKCKQSCTLISFAEGTCRCHSSYARKINGQNAPDGGKTMYFRIAETHDGRKETITADTTSSLESSSVKEEKPECSSITRNISASTVDSCKT</sequence>
<feature type="non-terminal residue" evidence="3">
    <location>
        <position position="159"/>
    </location>
</feature>
<keyword evidence="2" id="KW-1133">Transmembrane helix</keyword>
<gene>
    <name evidence="3" type="ORF">ACJMK2_039494</name>
</gene>
<comment type="caution">
    <text evidence="3">The sequence shown here is derived from an EMBL/GenBank/DDBJ whole genome shotgun (WGS) entry which is preliminary data.</text>
</comment>
<reference evidence="3 4" key="1">
    <citation type="submission" date="2024-11" db="EMBL/GenBank/DDBJ databases">
        <title>Chromosome-level genome assembly of the freshwater bivalve Anodonta woodiana.</title>
        <authorList>
            <person name="Chen X."/>
        </authorList>
    </citation>
    <scope>NUCLEOTIDE SEQUENCE [LARGE SCALE GENOMIC DNA]</scope>
    <source>
        <strain evidence="3">MN2024</strain>
        <tissue evidence="3">Gills</tissue>
    </source>
</reference>
<proteinExistence type="predicted"/>
<dbReference type="PROSITE" id="PS51257">
    <property type="entry name" value="PROKAR_LIPOPROTEIN"/>
    <property type="match status" value="1"/>
</dbReference>
<dbReference type="Proteomes" id="UP001634394">
    <property type="component" value="Unassembled WGS sequence"/>
</dbReference>
<accession>A0ABD3WDA9</accession>
<evidence type="ECO:0000256" key="1">
    <source>
        <dbReference type="SAM" id="MobiDB-lite"/>
    </source>
</evidence>
<name>A0ABD3WDA9_SINWO</name>
<feature type="region of interest" description="Disordered" evidence="1">
    <location>
        <begin position="122"/>
        <end position="143"/>
    </location>
</feature>
<keyword evidence="4" id="KW-1185">Reference proteome</keyword>
<keyword evidence="2" id="KW-0812">Transmembrane</keyword>
<dbReference type="EMBL" id="JBJQND010000007">
    <property type="protein sequence ID" value="KAL3871500.1"/>
    <property type="molecule type" value="Genomic_DNA"/>
</dbReference>
<organism evidence="3 4">
    <name type="scientific">Sinanodonta woodiana</name>
    <name type="common">Chinese pond mussel</name>
    <name type="synonym">Anodonta woodiana</name>
    <dbReference type="NCBI Taxonomy" id="1069815"/>
    <lineage>
        <taxon>Eukaryota</taxon>
        <taxon>Metazoa</taxon>
        <taxon>Spiralia</taxon>
        <taxon>Lophotrochozoa</taxon>
        <taxon>Mollusca</taxon>
        <taxon>Bivalvia</taxon>
        <taxon>Autobranchia</taxon>
        <taxon>Heteroconchia</taxon>
        <taxon>Palaeoheterodonta</taxon>
        <taxon>Unionida</taxon>
        <taxon>Unionoidea</taxon>
        <taxon>Unionidae</taxon>
        <taxon>Unioninae</taxon>
        <taxon>Sinanodonta</taxon>
    </lineage>
</organism>
<evidence type="ECO:0000256" key="2">
    <source>
        <dbReference type="SAM" id="Phobius"/>
    </source>
</evidence>